<dbReference type="Gene3D" id="1.25.40.90">
    <property type="match status" value="1"/>
</dbReference>
<dbReference type="GO" id="GO:0007034">
    <property type="term" value="P:vacuolar transport"/>
    <property type="evidence" value="ECO:0007669"/>
    <property type="project" value="UniProtKB-ARBA"/>
</dbReference>
<dbReference type="AlphaFoldDB" id="A0AAF0IPR4"/>
<dbReference type="SMART" id="SM00726">
    <property type="entry name" value="UIM"/>
    <property type="match status" value="2"/>
</dbReference>
<feature type="compositionally biased region" description="Low complexity" evidence="9">
    <location>
        <begin position="274"/>
        <end position="285"/>
    </location>
</feature>
<dbReference type="Gene3D" id="1.20.5.1940">
    <property type="match status" value="1"/>
</dbReference>
<dbReference type="Proteomes" id="UP001216638">
    <property type="component" value="Chromosome 4"/>
</dbReference>
<proteinExistence type="inferred from homology"/>
<dbReference type="GO" id="GO:0035091">
    <property type="term" value="F:phosphatidylinositol binding"/>
    <property type="evidence" value="ECO:0007669"/>
    <property type="project" value="InterPro"/>
</dbReference>
<keyword evidence="7" id="KW-0862">Zinc</keyword>
<dbReference type="SUPFAM" id="SSF57903">
    <property type="entry name" value="FYVE/PHD zinc finger"/>
    <property type="match status" value="1"/>
</dbReference>
<dbReference type="PANTHER" id="PTHR46275:SF1">
    <property type="entry name" value="HEPATOCYTE GROWTH FACTOR-REGULATED TYROSINE KINASE SUBSTRATE"/>
    <property type="match status" value="1"/>
</dbReference>
<feature type="domain" description="FYVE-type" evidence="10">
    <location>
        <begin position="173"/>
        <end position="233"/>
    </location>
</feature>
<protein>
    <recommendedName>
        <fullName evidence="3">Vacuolar protein sorting-associated protein 27</fullName>
    </recommendedName>
</protein>
<dbReference type="InterPro" id="IPR017455">
    <property type="entry name" value="Znf_FYVE-rel"/>
</dbReference>
<feature type="compositionally biased region" description="Basic and acidic residues" evidence="9">
    <location>
        <begin position="590"/>
        <end position="601"/>
    </location>
</feature>
<dbReference type="InterPro" id="IPR008942">
    <property type="entry name" value="ENTH_VHS"/>
</dbReference>
<dbReference type="GO" id="GO:0005769">
    <property type="term" value="C:early endosome"/>
    <property type="evidence" value="ECO:0007669"/>
    <property type="project" value="TreeGrafter"/>
</dbReference>
<feature type="compositionally biased region" description="Low complexity" evidence="9">
    <location>
        <begin position="457"/>
        <end position="466"/>
    </location>
</feature>
<gene>
    <name evidence="12" type="primary">VPS27</name>
    <name evidence="12" type="ORF">MBRA1_003170</name>
</gene>
<dbReference type="InterPro" id="IPR000306">
    <property type="entry name" value="Znf_FYVE"/>
</dbReference>
<dbReference type="Gene3D" id="6.10.140.100">
    <property type="match status" value="1"/>
</dbReference>
<evidence type="ECO:0000256" key="7">
    <source>
        <dbReference type="ARBA" id="ARBA00022833"/>
    </source>
</evidence>
<comment type="similarity">
    <text evidence="2">Belongs to the VPS27 family.</text>
</comment>
<dbReference type="EMBL" id="CP119954">
    <property type="protein sequence ID" value="WFC96509.1"/>
    <property type="molecule type" value="Genomic_DNA"/>
</dbReference>
<evidence type="ECO:0000256" key="4">
    <source>
        <dbReference type="ARBA" id="ARBA00022723"/>
    </source>
</evidence>
<feature type="compositionally biased region" description="Low complexity" evidence="9">
    <location>
        <begin position="524"/>
        <end position="551"/>
    </location>
</feature>
<dbReference type="GO" id="GO:0010008">
    <property type="term" value="C:endosome membrane"/>
    <property type="evidence" value="ECO:0007669"/>
    <property type="project" value="UniProtKB-SubCell"/>
</dbReference>
<keyword evidence="13" id="KW-1185">Reference proteome</keyword>
<dbReference type="InterPro" id="IPR011011">
    <property type="entry name" value="Znf_FYVE_PHD"/>
</dbReference>
<dbReference type="GO" id="GO:0043130">
    <property type="term" value="F:ubiquitin binding"/>
    <property type="evidence" value="ECO:0007669"/>
    <property type="project" value="InterPro"/>
</dbReference>
<comment type="subcellular location">
    <subcellularLocation>
        <location evidence="1">Endosome membrane</location>
        <topology evidence="1">Peripheral membrane protein</topology>
        <orientation evidence="1">Cytoplasmic side</orientation>
    </subcellularLocation>
</comment>
<keyword evidence="6 8" id="KW-0863">Zinc-finger</keyword>
<feature type="region of interest" description="Disordered" evidence="9">
    <location>
        <begin position="274"/>
        <end position="303"/>
    </location>
</feature>
<reference evidence="12" key="1">
    <citation type="submission" date="2023-03" db="EMBL/GenBank/DDBJ databases">
        <title>Mating type loci evolution in Malassezia.</title>
        <authorList>
            <person name="Coelho M.A."/>
        </authorList>
    </citation>
    <scope>NUCLEOTIDE SEQUENCE</scope>
    <source>
        <strain evidence="12">CBS 14135</strain>
    </source>
</reference>
<evidence type="ECO:0000256" key="1">
    <source>
        <dbReference type="ARBA" id="ARBA00004125"/>
    </source>
</evidence>
<dbReference type="InterPro" id="IPR002014">
    <property type="entry name" value="VHS_dom"/>
</dbReference>
<feature type="region of interest" description="Disordered" evidence="9">
    <location>
        <begin position="447"/>
        <end position="477"/>
    </location>
</feature>
<dbReference type="GO" id="GO:0032456">
    <property type="term" value="P:endocytic recycling"/>
    <property type="evidence" value="ECO:0007669"/>
    <property type="project" value="TreeGrafter"/>
</dbReference>
<dbReference type="GO" id="GO:0031623">
    <property type="term" value="P:receptor internalization"/>
    <property type="evidence" value="ECO:0007669"/>
    <property type="project" value="TreeGrafter"/>
</dbReference>
<evidence type="ECO:0000313" key="12">
    <source>
        <dbReference type="EMBL" id="WFC96509.1"/>
    </source>
</evidence>
<dbReference type="Pfam" id="PF00790">
    <property type="entry name" value="VHS"/>
    <property type="match status" value="1"/>
</dbReference>
<sequence length="601" mass="64220">MVGFWASRESRAFEAAVAKATSPMIPAGHEDIAQNLEVCDQVRAKAVPPHEAARVLQQRLTDPNANVQILTLGLTDLCIKNGGNAFLAEVASPTFMDAYALHLRRASSPEVRAKMLRCLQDWRFFAQTRPEEWGYIEETAARLEREGLPFPTPDPNAVAAARAFSETLSAPPWQDNAVCTKCRTEFSTFLRKHHCRNCGRVFCYQCSGKTMPLPWYGIGQDVRVCDGCFARKKPYTATSAAAAPPRPARTPAAASARSEDADLARAIALSLQDAAPNAAREAPPATGVTAGRVAEGTDDDDDPDLAAAIAASLRDLPPEPIAREAPASLPAPSSVPAPARSIAGDSNLPASSGAPLRPSLELDVRDIDNVLTFSQTVLQPHAPWKARVAQQGMPRPVQNMYEKAATSRVRVVRNLDEGTRRLRDLAAMHDQLSEAVRMYDRLLDAQIGEPRGTVQDAPTRAPRAPAEMPPMPPYASRAPADLYAAERHATRYAPSAPSAPSYAPSAPGTLYAPSAPSAPLEDGPSAPYAPSAPPETASMPSAPALSMPSAPTHVPSAPPSLPGPERMHDTPPAYAEPVPPYVHAGSRAPPAERDEPLLIDL</sequence>
<feature type="region of interest" description="Disordered" evidence="9">
    <location>
        <begin position="315"/>
        <end position="356"/>
    </location>
</feature>
<evidence type="ECO:0000259" key="10">
    <source>
        <dbReference type="PROSITE" id="PS50178"/>
    </source>
</evidence>
<name>A0AAF0IPR4_9BASI</name>
<dbReference type="InterPro" id="IPR017073">
    <property type="entry name" value="HGS/VPS27"/>
</dbReference>
<keyword evidence="4" id="KW-0479">Metal-binding</keyword>
<keyword evidence="5" id="KW-0967">Endosome</keyword>
<dbReference type="Pfam" id="PF02809">
    <property type="entry name" value="UIM"/>
    <property type="match status" value="2"/>
</dbReference>
<evidence type="ECO:0000256" key="3">
    <source>
        <dbReference type="ARBA" id="ARBA00017753"/>
    </source>
</evidence>
<dbReference type="PANTHER" id="PTHR46275">
    <property type="entry name" value="HEPATOCYTE GROWTH FACTOR-REGULATED TYROSINE KINASE SUBSTRATE"/>
    <property type="match status" value="1"/>
</dbReference>
<dbReference type="PROSITE" id="PS50178">
    <property type="entry name" value="ZF_FYVE"/>
    <property type="match status" value="1"/>
</dbReference>
<dbReference type="SMART" id="SM00064">
    <property type="entry name" value="FYVE"/>
    <property type="match status" value="1"/>
</dbReference>
<dbReference type="SMART" id="SM00288">
    <property type="entry name" value="VHS"/>
    <property type="match status" value="1"/>
</dbReference>
<evidence type="ECO:0000313" key="13">
    <source>
        <dbReference type="Proteomes" id="UP001216638"/>
    </source>
</evidence>
<dbReference type="SUPFAM" id="SSF48464">
    <property type="entry name" value="ENTH/VHS domain"/>
    <property type="match status" value="1"/>
</dbReference>
<dbReference type="PROSITE" id="PS50330">
    <property type="entry name" value="UIM"/>
    <property type="match status" value="2"/>
</dbReference>
<dbReference type="InterPro" id="IPR003903">
    <property type="entry name" value="UIM_dom"/>
</dbReference>
<dbReference type="GO" id="GO:0008270">
    <property type="term" value="F:zinc ion binding"/>
    <property type="evidence" value="ECO:0007669"/>
    <property type="project" value="UniProtKB-KW"/>
</dbReference>
<evidence type="ECO:0000259" key="11">
    <source>
        <dbReference type="PROSITE" id="PS50179"/>
    </source>
</evidence>
<dbReference type="InterPro" id="IPR013083">
    <property type="entry name" value="Znf_RING/FYVE/PHD"/>
</dbReference>
<evidence type="ECO:0000256" key="6">
    <source>
        <dbReference type="ARBA" id="ARBA00022771"/>
    </source>
</evidence>
<dbReference type="PROSITE" id="PS50179">
    <property type="entry name" value="VHS"/>
    <property type="match status" value="1"/>
</dbReference>
<dbReference type="Pfam" id="PF01363">
    <property type="entry name" value="FYVE"/>
    <property type="match status" value="1"/>
</dbReference>
<evidence type="ECO:0000256" key="2">
    <source>
        <dbReference type="ARBA" id="ARBA00008597"/>
    </source>
</evidence>
<evidence type="ECO:0000256" key="5">
    <source>
        <dbReference type="ARBA" id="ARBA00022753"/>
    </source>
</evidence>
<feature type="region of interest" description="Disordered" evidence="9">
    <location>
        <begin position="513"/>
        <end position="601"/>
    </location>
</feature>
<evidence type="ECO:0000256" key="8">
    <source>
        <dbReference type="PROSITE-ProRule" id="PRU00091"/>
    </source>
</evidence>
<accession>A0AAF0IPR4</accession>
<feature type="compositionally biased region" description="Low complexity" evidence="9">
    <location>
        <begin position="325"/>
        <end position="343"/>
    </location>
</feature>
<feature type="domain" description="VHS" evidence="11">
    <location>
        <begin position="30"/>
        <end position="151"/>
    </location>
</feature>
<dbReference type="Gene3D" id="3.30.40.10">
    <property type="entry name" value="Zinc/RING finger domain, C3HC4 (zinc finger)"/>
    <property type="match status" value="1"/>
</dbReference>
<organism evidence="12 13">
    <name type="scientific">Malassezia brasiliensis</name>
    <dbReference type="NCBI Taxonomy" id="1821822"/>
    <lineage>
        <taxon>Eukaryota</taxon>
        <taxon>Fungi</taxon>
        <taxon>Dikarya</taxon>
        <taxon>Basidiomycota</taxon>
        <taxon>Ustilaginomycotina</taxon>
        <taxon>Malasseziomycetes</taxon>
        <taxon>Malasseziales</taxon>
        <taxon>Malasseziaceae</taxon>
        <taxon>Malassezia</taxon>
    </lineage>
</organism>
<evidence type="ECO:0000256" key="9">
    <source>
        <dbReference type="SAM" id="MobiDB-lite"/>
    </source>
</evidence>